<proteinExistence type="predicted"/>
<dbReference type="AlphaFoldDB" id="A0A0N4TFR2"/>
<evidence type="ECO:0000313" key="3">
    <source>
        <dbReference type="WBParaSite" id="BPAG_0000705001-mRNA-1"/>
    </source>
</evidence>
<organism evidence="3">
    <name type="scientific">Brugia pahangi</name>
    <name type="common">Filarial nematode worm</name>
    <dbReference type="NCBI Taxonomy" id="6280"/>
    <lineage>
        <taxon>Eukaryota</taxon>
        <taxon>Metazoa</taxon>
        <taxon>Ecdysozoa</taxon>
        <taxon>Nematoda</taxon>
        <taxon>Chromadorea</taxon>
        <taxon>Rhabditida</taxon>
        <taxon>Spirurina</taxon>
        <taxon>Spiruromorpha</taxon>
        <taxon>Filarioidea</taxon>
        <taxon>Onchocercidae</taxon>
        <taxon>Brugia</taxon>
    </lineage>
</organism>
<reference evidence="1 2" key="2">
    <citation type="submission" date="2018-11" db="EMBL/GenBank/DDBJ databases">
        <authorList>
            <consortium name="Pathogen Informatics"/>
        </authorList>
    </citation>
    <scope>NUCLEOTIDE SEQUENCE [LARGE SCALE GENOMIC DNA]</scope>
</reference>
<sequence>MKVDQLITRSINRNRDIGFFKQASIRVPVGLQL</sequence>
<dbReference type="WBParaSite" id="BPAG_0000705001-mRNA-1">
    <property type="protein sequence ID" value="BPAG_0000705001-mRNA-1"/>
    <property type="gene ID" value="BPAG_0000705001"/>
</dbReference>
<accession>A0A0N4TFR2</accession>
<dbReference type="Proteomes" id="UP000278627">
    <property type="component" value="Unassembled WGS sequence"/>
</dbReference>
<gene>
    <name evidence="1" type="ORF">BPAG_LOCUS7014</name>
</gene>
<name>A0A0N4TFR2_BRUPA</name>
<dbReference type="EMBL" id="UZAD01007284">
    <property type="protein sequence ID" value="VDN88200.1"/>
    <property type="molecule type" value="Genomic_DNA"/>
</dbReference>
<evidence type="ECO:0000313" key="1">
    <source>
        <dbReference type="EMBL" id="VDN88200.1"/>
    </source>
</evidence>
<reference evidence="3" key="1">
    <citation type="submission" date="2017-02" db="UniProtKB">
        <authorList>
            <consortium name="WormBaseParasite"/>
        </authorList>
    </citation>
    <scope>IDENTIFICATION</scope>
</reference>
<protein>
    <submittedName>
        <fullName evidence="3">Transposase</fullName>
    </submittedName>
</protein>
<keyword evidence="2" id="KW-1185">Reference proteome</keyword>
<evidence type="ECO:0000313" key="2">
    <source>
        <dbReference type="Proteomes" id="UP000278627"/>
    </source>
</evidence>